<sequence>MVRINYCSDYNSGIEILKSYFCHKHINVYEWVGFWGPEKL</sequence>
<evidence type="ECO:0000313" key="1">
    <source>
        <dbReference type="EMBL" id="SHE74081.1"/>
    </source>
</evidence>
<name>A0A1M4VYJ5_9BACT</name>
<reference evidence="1 2" key="1">
    <citation type="submission" date="2016-11" db="EMBL/GenBank/DDBJ databases">
        <authorList>
            <person name="Jaros S."/>
            <person name="Januszkiewicz K."/>
            <person name="Wedrychowicz H."/>
        </authorList>
    </citation>
    <scope>NUCLEOTIDE SEQUENCE [LARGE SCALE GENOMIC DNA]</scope>
    <source>
        <strain evidence="1 2">DSM 18119</strain>
    </source>
</reference>
<dbReference type="AlphaFoldDB" id="A0A1M4VYJ5"/>
<proteinExistence type="predicted"/>
<dbReference type="Proteomes" id="UP000184048">
    <property type="component" value="Unassembled WGS sequence"/>
</dbReference>
<accession>A0A1M4VYJ5</accession>
<protein>
    <submittedName>
        <fullName evidence="1">Uncharacterized protein</fullName>
    </submittedName>
</protein>
<evidence type="ECO:0000313" key="2">
    <source>
        <dbReference type="Proteomes" id="UP000184048"/>
    </source>
</evidence>
<organism evidence="1 2">
    <name type="scientific">Flavisolibacter ginsengisoli DSM 18119</name>
    <dbReference type="NCBI Taxonomy" id="1121884"/>
    <lineage>
        <taxon>Bacteria</taxon>
        <taxon>Pseudomonadati</taxon>
        <taxon>Bacteroidota</taxon>
        <taxon>Chitinophagia</taxon>
        <taxon>Chitinophagales</taxon>
        <taxon>Chitinophagaceae</taxon>
        <taxon>Flavisolibacter</taxon>
    </lineage>
</organism>
<dbReference type="STRING" id="1121884.SAMN02745131_01022"/>
<gene>
    <name evidence="1" type="ORF">SAMN02745131_01022</name>
</gene>
<keyword evidence="2" id="KW-1185">Reference proteome</keyword>
<dbReference type="EMBL" id="FQUU01000003">
    <property type="protein sequence ID" value="SHE74081.1"/>
    <property type="molecule type" value="Genomic_DNA"/>
</dbReference>